<evidence type="ECO:0000256" key="5">
    <source>
        <dbReference type="SAM" id="Phobius"/>
    </source>
</evidence>
<name>A0A2S2NT06_SCHGA</name>
<dbReference type="SMART" id="SM00141">
    <property type="entry name" value="PDGF"/>
    <property type="match status" value="1"/>
</dbReference>
<evidence type="ECO:0000256" key="3">
    <source>
        <dbReference type="ARBA" id="ARBA00023246"/>
    </source>
</evidence>
<accession>A0A2S2NT06</accession>
<comment type="similarity">
    <text evidence="1 4">Belongs to the PDGF/VEGF growth factor family.</text>
</comment>
<evidence type="ECO:0000256" key="4">
    <source>
        <dbReference type="RuleBase" id="RU003818"/>
    </source>
</evidence>
<dbReference type="PROSITE" id="PS50278">
    <property type="entry name" value="PDGF_2"/>
    <property type="match status" value="1"/>
</dbReference>
<dbReference type="GO" id="GO:0051781">
    <property type="term" value="P:positive regulation of cell division"/>
    <property type="evidence" value="ECO:0007669"/>
    <property type="project" value="UniProtKB-KW"/>
</dbReference>
<evidence type="ECO:0000313" key="7">
    <source>
        <dbReference type="EMBL" id="MBY20343.1"/>
    </source>
</evidence>
<dbReference type="PANTHER" id="PTHR11633">
    <property type="entry name" value="PLATELET-DERIVED GROWTH FACTOR"/>
    <property type="match status" value="1"/>
</dbReference>
<protein>
    <submittedName>
        <fullName evidence="7">Vascular endothelial growth factor A</fullName>
    </submittedName>
</protein>
<feature type="transmembrane region" description="Helical" evidence="5">
    <location>
        <begin position="32"/>
        <end position="51"/>
    </location>
</feature>
<dbReference type="InterPro" id="IPR000072">
    <property type="entry name" value="PDGF/VEGF_dom"/>
</dbReference>
<organism evidence="7">
    <name type="scientific">Schizaphis graminum</name>
    <name type="common">Green bug aphid</name>
    <dbReference type="NCBI Taxonomy" id="13262"/>
    <lineage>
        <taxon>Eukaryota</taxon>
        <taxon>Metazoa</taxon>
        <taxon>Ecdysozoa</taxon>
        <taxon>Arthropoda</taxon>
        <taxon>Hexapoda</taxon>
        <taxon>Insecta</taxon>
        <taxon>Pterygota</taxon>
        <taxon>Neoptera</taxon>
        <taxon>Paraneoptera</taxon>
        <taxon>Hemiptera</taxon>
        <taxon>Sternorrhyncha</taxon>
        <taxon>Aphidomorpha</taxon>
        <taxon>Aphidoidea</taxon>
        <taxon>Aphididae</taxon>
        <taxon>Aphidini</taxon>
        <taxon>Schizaphis</taxon>
    </lineage>
</organism>
<keyword evidence="2 4" id="KW-0339">Growth factor</keyword>
<keyword evidence="5" id="KW-1133">Transmembrane helix</keyword>
<keyword evidence="5" id="KW-0472">Membrane</keyword>
<dbReference type="GO" id="GO:0005615">
    <property type="term" value="C:extracellular space"/>
    <property type="evidence" value="ECO:0007669"/>
    <property type="project" value="TreeGrafter"/>
</dbReference>
<dbReference type="EMBL" id="GGMR01007724">
    <property type="protein sequence ID" value="MBY20343.1"/>
    <property type="molecule type" value="Transcribed_RNA"/>
</dbReference>
<dbReference type="GO" id="GO:0008284">
    <property type="term" value="P:positive regulation of cell population proliferation"/>
    <property type="evidence" value="ECO:0007669"/>
    <property type="project" value="TreeGrafter"/>
</dbReference>
<proteinExistence type="inferred from homology"/>
<dbReference type="PANTHER" id="PTHR11633:SF1">
    <property type="entry name" value="LD28763P"/>
    <property type="match status" value="1"/>
</dbReference>
<dbReference type="GO" id="GO:0070851">
    <property type="term" value="F:growth factor receptor binding"/>
    <property type="evidence" value="ECO:0007669"/>
    <property type="project" value="TreeGrafter"/>
</dbReference>
<reference evidence="7" key="1">
    <citation type="submission" date="2018-04" db="EMBL/GenBank/DDBJ databases">
        <title>Transcriptome of Schizaphis graminum biotype I.</title>
        <authorList>
            <person name="Scully E.D."/>
            <person name="Geib S.M."/>
            <person name="Palmer N.A."/>
            <person name="Koch K."/>
            <person name="Bradshaw J."/>
            <person name="Heng-Moss T."/>
            <person name="Sarath G."/>
        </authorList>
    </citation>
    <scope>NUCLEOTIDE SEQUENCE</scope>
</reference>
<evidence type="ECO:0000256" key="2">
    <source>
        <dbReference type="ARBA" id="ARBA00023030"/>
    </source>
</evidence>
<evidence type="ECO:0000256" key="1">
    <source>
        <dbReference type="ARBA" id="ARBA00006686"/>
    </source>
</evidence>
<dbReference type="SUPFAM" id="SSF57501">
    <property type="entry name" value="Cystine-knot cytokines"/>
    <property type="match status" value="1"/>
</dbReference>
<dbReference type="Pfam" id="PF00341">
    <property type="entry name" value="PDGF"/>
    <property type="match status" value="1"/>
</dbReference>
<evidence type="ECO:0000259" key="6">
    <source>
        <dbReference type="PROSITE" id="PS50278"/>
    </source>
</evidence>
<dbReference type="InterPro" id="IPR029034">
    <property type="entry name" value="Cystine-knot_cytokine"/>
</dbReference>
<dbReference type="Gene3D" id="2.10.90.10">
    <property type="entry name" value="Cystine-knot cytokines"/>
    <property type="match status" value="1"/>
</dbReference>
<keyword evidence="3" id="KW-0497">Mitogen</keyword>
<dbReference type="GO" id="GO:0008083">
    <property type="term" value="F:growth factor activity"/>
    <property type="evidence" value="ECO:0007669"/>
    <property type="project" value="UniProtKB-KW"/>
</dbReference>
<feature type="domain" description="Platelet-derived growth factor (PDGF) family profile" evidence="6">
    <location>
        <begin position="170"/>
        <end position="249"/>
    </location>
</feature>
<dbReference type="AlphaFoldDB" id="A0A2S2NT06"/>
<sequence>MCLHTHADSATGRITRHGPAARATRAPRTRTTMIAGTLVVAISCWSLFAAATQHGSDRRSVHYDGDLVRSYRTSASSTGGEHCCTGGQSLSTADDDTADPFEIPLNVIMELNQVSNVSELFTKFMPDTNMDEAQRRFITTGFQSRTTLNLERKAAFIPKPASCTIESQTISLKDTDDRSLYYFPSCTRVDRCGGCCSHDLLACQPTKIETLHFEVLVSQYNVAGKLEFKGRKTVSIDRHLKCKCECIVKEENCSPLQIYNRKECRCKCSNEDDEDKCNDEHDLKQWNSATCKCECREIKECTSGYGFDNYTCGCEPLRIRTKNTGTHFNRNKYSLVVS</sequence>
<dbReference type="GO" id="GO:0016020">
    <property type="term" value="C:membrane"/>
    <property type="evidence" value="ECO:0007669"/>
    <property type="project" value="InterPro"/>
</dbReference>
<keyword evidence="5" id="KW-0812">Transmembrane</keyword>
<gene>
    <name evidence="7" type="primary">VEGFA_1</name>
    <name evidence="7" type="ORF">g.18656</name>
</gene>